<sequence length="100" mass="11228">MLRVCGYATDPDYTKKLRGLIASYALEQYDKEAEEPMLDAGVANTVINTWMSPAWKELDAKRQEAEQRGDGTAAAAYEQQADYIHWLANELRKASGQPMT</sequence>
<evidence type="ECO:0000313" key="2">
    <source>
        <dbReference type="Proteomes" id="UP001168883"/>
    </source>
</evidence>
<gene>
    <name evidence="1" type="ORF">Q3C12_14695</name>
</gene>
<dbReference type="EMBL" id="JAUMKJ010000016">
    <property type="protein sequence ID" value="MDO3678256.1"/>
    <property type="molecule type" value="Genomic_DNA"/>
</dbReference>
<reference evidence="1" key="1">
    <citation type="submission" date="2023-07" db="EMBL/GenBank/DDBJ databases">
        <authorList>
            <person name="Aktuganov G."/>
            <person name="Boyko T."/>
            <person name="Delegan Y."/>
            <person name="Galimzianova N."/>
            <person name="Gilvanova E."/>
            <person name="Korobov V."/>
            <person name="Kuzmina L."/>
            <person name="Melentiev A."/>
            <person name="Milman P."/>
            <person name="Ryabova A."/>
            <person name="Stupak E."/>
            <person name="Yasakov T."/>
            <person name="Zharikova N."/>
            <person name="Zhurenko E."/>
        </authorList>
    </citation>
    <scope>NUCLEOTIDE SEQUENCE</scope>
    <source>
        <strain evidence="1">IB-739</strain>
    </source>
</reference>
<protein>
    <submittedName>
        <fullName evidence="1">Uncharacterized protein</fullName>
    </submittedName>
</protein>
<organism evidence="1 2">
    <name type="scientific">Paenibacillus ehimensis</name>
    <dbReference type="NCBI Taxonomy" id="79264"/>
    <lineage>
        <taxon>Bacteria</taxon>
        <taxon>Bacillati</taxon>
        <taxon>Bacillota</taxon>
        <taxon>Bacilli</taxon>
        <taxon>Bacillales</taxon>
        <taxon>Paenibacillaceae</taxon>
        <taxon>Paenibacillus</taxon>
    </lineage>
</organism>
<proteinExistence type="predicted"/>
<dbReference type="Gene3D" id="1.10.530.10">
    <property type="match status" value="1"/>
</dbReference>
<comment type="caution">
    <text evidence="1">The sequence shown here is derived from an EMBL/GenBank/DDBJ whole genome shotgun (WGS) entry which is preliminary data.</text>
</comment>
<name>A0ABT8VBD6_9BACL</name>
<evidence type="ECO:0000313" key="1">
    <source>
        <dbReference type="EMBL" id="MDO3678256.1"/>
    </source>
</evidence>
<accession>A0ABT8VBD6</accession>
<keyword evidence="2" id="KW-1185">Reference proteome</keyword>
<dbReference type="Proteomes" id="UP001168883">
    <property type="component" value="Unassembled WGS sequence"/>
</dbReference>